<name>A0A7X5AQP3_9GAMM</name>
<comment type="similarity">
    <text evidence="1">Belongs to the aspartate/glutamate racemases family.</text>
</comment>
<evidence type="ECO:0000313" key="4">
    <source>
        <dbReference type="Proteomes" id="UP000487929"/>
    </source>
</evidence>
<dbReference type="SUPFAM" id="SSF53681">
    <property type="entry name" value="Aspartate/glutamate racemase"/>
    <property type="match status" value="2"/>
</dbReference>
<dbReference type="InterPro" id="IPR001920">
    <property type="entry name" value="Asp/Glu_race"/>
</dbReference>
<reference evidence="3 4" key="1">
    <citation type="submission" date="2019-12" db="EMBL/GenBank/DDBJ databases">
        <title>Draft genome sequencing of Halomonas alimentaria DSM 15356.</title>
        <authorList>
            <person name="Pandiyan K."/>
            <person name="Kushwaha P."/>
            <person name="Gowdham M."/>
            <person name="Chakdar H."/>
            <person name="Singh A."/>
            <person name="Kumar M."/>
            <person name="Saxena A.K."/>
        </authorList>
    </citation>
    <scope>NUCLEOTIDE SEQUENCE [LARGE SCALE GENOMIC DNA]</scope>
    <source>
        <strain evidence="3 4">DSM 15356</strain>
    </source>
</reference>
<accession>A0A7X5AQP3</accession>
<dbReference type="EC" id="5.1.1.-" evidence="3"/>
<dbReference type="OrthoDB" id="9803739at2"/>
<dbReference type="PANTHER" id="PTHR21198">
    <property type="entry name" value="GLUTAMATE RACEMASE"/>
    <property type="match status" value="1"/>
</dbReference>
<dbReference type="Pfam" id="PF01177">
    <property type="entry name" value="Asp_Glu_race"/>
    <property type="match status" value="1"/>
</dbReference>
<dbReference type="GO" id="GO:0047661">
    <property type="term" value="F:amino-acid racemase activity"/>
    <property type="evidence" value="ECO:0007669"/>
    <property type="project" value="InterPro"/>
</dbReference>
<dbReference type="AlphaFoldDB" id="A0A7X5AQP3"/>
<dbReference type="EMBL" id="WUTT01000001">
    <property type="protein sequence ID" value="NAW35704.1"/>
    <property type="molecule type" value="Genomic_DNA"/>
</dbReference>
<dbReference type="Proteomes" id="UP000487929">
    <property type="component" value="Unassembled WGS sequence"/>
</dbReference>
<proteinExistence type="inferred from homology"/>
<dbReference type="PANTHER" id="PTHR21198:SF7">
    <property type="entry name" value="ASPARTATE-GLUTAMATE RACEMASE FAMILY"/>
    <property type="match status" value="1"/>
</dbReference>
<keyword evidence="2 3" id="KW-0413">Isomerase</keyword>
<evidence type="ECO:0000256" key="1">
    <source>
        <dbReference type="ARBA" id="ARBA00007847"/>
    </source>
</evidence>
<sequence length="241" mass="26210">MKTIGLIGGMSWESTQTYYRLINQGVKARLGGLHSARLVLYSVDFAEIEALQRRGDWAATAQILGVAARSLAAAGADFLVLCTNTMHKVAPQLEQAVDIPLLHIADATANELHRQGMTRVGLLGTSFTMEQDFYRERLEAQGIQVLIPDANQREKVHAVIYDELCRGEIRADSKAEYLEIVASLAGQGAQGVILGCTEIGLLIQADDTDIPLFDTTAIHAEQAVEAALATKLDFATPYRLT</sequence>
<organism evidence="3 4">
    <name type="scientific">Halomonas alimentaria</name>
    <dbReference type="NCBI Taxonomy" id="147248"/>
    <lineage>
        <taxon>Bacteria</taxon>
        <taxon>Pseudomonadati</taxon>
        <taxon>Pseudomonadota</taxon>
        <taxon>Gammaproteobacteria</taxon>
        <taxon>Oceanospirillales</taxon>
        <taxon>Halomonadaceae</taxon>
        <taxon>Halomonas</taxon>
    </lineage>
</organism>
<keyword evidence="4" id="KW-1185">Reference proteome</keyword>
<dbReference type="NCBIfam" id="TIGR00035">
    <property type="entry name" value="asp_race"/>
    <property type="match status" value="1"/>
</dbReference>
<dbReference type="PROSITE" id="PS00924">
    <property type="entry name" value="ASP_GLU_RACEMASE_2"/>
    <property type="match status" value="1"/>
</dbReference>
<dbReference type="Gene3D" id="3.40.50.1860">
    <property type="match status" value="2"/>
</dbReference>
<dbReference type="InterPro" id="IPR033134">
    <property type="entry name" value="Asp/Glu_racemase_AS_2"/>
</dbReference>
<comment type="caution">
    <text evidence="3">The sequence shown here is derived from an EMBL/GenBank/DDBJ whole genome shotgun (WGS) entry which is preliminary data.</text>
</comment>
<dbReference type="InterPro" id="IPR015942">
    <property type="entry name" value="Asp/Glu/hydantoin_racemase"/>
</dbReference>
<evidence type="ECO:0000313" key="3">
    <source>
        <dbReference type="EMBL" id="NAW35704.1"/>
    </source>
</evidence>
<protein>
    <submittedName>
        <fullName evidence="3">Amino acid racemase</fullName>
        <ecNumber evidence="3">5.1.1.-</ecNumber>
    </submittedName>
</protein>
<gene>
    <name evidence="3" type="ORF">GRB96_14935</name>
</gene>
<dbReference type="RefSeq" id="WP_161432858.1">
    <property type="nucleotide sequence ID" value="NZ_WUTT01000001.1"/>
</dbReference>
<evidence type="ECO:0000256" key="2">
    <source>
        <dbReference type="ARBA" id="ARBA00023235"/>
    </source>
</evidence>
<dbReference type="InterPro" id="IPR004380">
    <property type="entry name" value="Asp_race"/>
</dbReference>